<dbReference type="InterPro" id="IPR011009">
    <property type="entry name" value="Kinase-like_dom_sf"/>
</dbReference>
<reference evidence="10 11" key="1">
    <citation type="submission" date="2008-07" db="EMBL/GenBank/DDBJ databases">
        <authorList>
            <person name="El-Sayed N."/>
            <person name="Caler E."/>
            <person name="Inman J."/>
            <person name="Amedeo P."/>
            <person name="Hass B."/>
            <person name="Wortman J."/>
        </authorList>
    </citation>
    <scope>NUCLEOTIDE SEQUENCE [LARGE SCALE GENOMIC DNA]</scope>
    <source>
        <strain evidence="11">ATCC 50983 / TXsc</strain>
    </source>
</reference>
<keyword evidence="2" id="KW-0808">Transferase</keyword>
<feature type="region of interest" description="Disordered" evidence="7">
    <location>
        <begin position="396"/>
        <end position="424"/>
    </location>
</feature>
<dbReference type="GO" id="GO:0005737">
    <property type="term" value="C:cytoplasm"/>
    <property type="evidence" value="ECO:0007669"/>
    <property type="project" value="TreeGrafter"/>
</dbReference>
<dbReference type="Gene3D" id="1.10.510.10">
    <property type="entry name" value="Transferase(Phosphotransferase) domain 1"/>
    <property type="match status" value="1"/>
</dbReference>
<name>C5LTG5_PERM5</name>
<gene>
    <name evidence="10" type="ORF">Pmar_PMAR022742</name>
</gene>
<proteinExistence type="predicted"/>
<dbReference type="Proteomes" id="UP000007800">
    <property type="component" value="Unassembled WGS sequence"/>
</dbReference>
<dbReference type="PROSITE" id="PS00108">
    <property type="entry name" value="PROTEIN_KINASE_ST"/>
    <property type="match status" value="1"/>
</dbReference>
<dbReference type="InterPro" id="IPR017441">
    <property type="entry name" value="Protein_kinase_ATP_BS"/>
</dbReference>
<evidence type="ECO:0000256" key="7">
    <source>
        <dbReference type="SAM" id="MobiDB-lite"/>
    </source>
</evidence>
<dbReference type="AlphaFoldDB" id="C5LTG5"/>
<dbReference type="CDD" id="cd14003">
    <property type="entry name" value="STKc_AMPK-like"/>
    <property type="match status" value="1"/>
</dbReference>
<feature type="binding site" evidence="6">
    <location>
        <position position="72"/>
    </location>
    <ligand>
        <name>ATP</name>
        <dbReference type="ChEBI" id="CHEBI:30616"/>
    </ligand>
</feature>
<accession>C5LTG5</accession>
<keyword evidence="1" id="KW-0723">Serine/threonine-protein kinase</keyword>
<dbReference type="PROSITE" id="PS50032">
    <property type="entry name" value="KA1"/>
    <property type="match status" value="1"/>
</dbReference>
<evidence type="ECO:0000256" key="5">
    <source>
        <dbReference type="ARBA" id="ARBA00022840"/>
    </source>
</evidence>
<evidence type="ECO:0000256" key="2">
    <source>
        <dbReference type="ARBA" id="ARBA00022679"/>
    </source>
</evidence>
<dbReference type="FunFam" id="1.10.510.10:FF:000271">
    <property type="entry name" value="Non-specific serine/threonine protein kinase"/>
    <property type="match status" value="1"/>
</dbReference>
<organism evidence="11">
    <name type="scientific">Perkinsus marinus (strain ATCC 50983 / TXsc)</name>
    <dbReference type="NCBI Taxonomy" id="423536"/>
    <lineage>
        <taxon>Eukaryota</taxon>
        <taxon>Sar</taxon>
        <taxon>Alveolata</taxon>
        <taxon>Perkinsozoa</taxon>
        <taxon>Perkinsea</taxon>
        <taxon>Perkinsida</taxon>
        <taxon>Perkinsidae</taxon>
        <taxon>Perkinsus</taxon>
    </lineage>
</organism>
<protein>
    <submittedName>
        <fullName evidence="10">5-amp-activated protein kinase, putative</fullName>
    </submittedName>
</protein>
<dbReference type="InterPro" id="IPR008271">
    <property type="entry name" value="Ser/Thr_kinase_AS"/>
</dbReference>
<dbReference type="PANTHER" id="PTHR24346:SF82">
    <property type="entry name" value="KP78A-RELATED"/>
    <property type="match status" value="1"/>
</dbReference>
<dbReference type="OMA" id="NEETPYH"/>
<dbReference type="OrthoDB" id="193931at2759"/>
<dbReference type="Pfam" id="PF00069">
    <property type="entry name" value="Pkinase"/>
    <property type="match status" value="1"/>
</dbReference>
<dbReference type="GeneID" id="9049669"/>
<dbReference type="InterPro" id="IPR000719">
    <property type="entry name" value="Prot_kinase_dom"/>
</dbReference>
<dbReference type="SMART" id="SM00220">
    <property type="entry name" value="S_TKc"/>
    <property type="match status" value="1"/>
</dbReference>
<feature type="domain" description="Protein kinase" evidence="8">
    <location>
        <begin position="43"/>
        <end position="295"/>
    </location>
</feature>
<dbReference type="PROSITE" id="PS50011">
    <property type="entry name" value="PROTEIN_KINASE_DOM"/>
    <property type="match status" value="1"/>
</dbReference>
<evidence type="ECO:0000256" key="3">
    <source>
        <dbReference type="ARBA" id="ARBA00022741"/>
    </source>
</evidence>
<evidence type="ECO:0000313" key="10">
    <source>
        <dbReference type="EMBL" id="EEQ99956.1"/>
    </source>
</evidence>
<dbReference type="PANTHER" id="PTHR24346">
    <property type="entry name" value="MAP/MICROTUBULE AFFINITY-REGULATING KINASE"/>
    <property type="match status" value="1"/>
</dbReference>
<evidence type="ECO:0000259" key="8">
    <source>
        <dbReference type="PROSITE" id="PS50011"/>
    </source>
</evidence>
<sequence>MGPAAAGSNTWLSDLTVLKSAYLSQTEAQKPQRTQTKRAIGHYILGKTIGEGTFGKVKLGTHILTGEKVAIKILEKEKIIDISDVERVSREIKILKLIRHPHIVQLYEIIETHRQLYLIMEYAPGGELFDYIVDNQRVNEDEACKFFRQIICGVEKIHELGVVHRDLKPENLLLDEEKNIKIVDFGLSNTFDSGQLLKTACGSPCYAAPEMIAGKNYIPHLCDIWSCGVILFALVCGYLPFEDQNTAQLYKKIMSGHYQTPGYITSNVKSLIRGLLVTNPDKRMTVSDIRRHPWFLGEAVRTSLSRELNFGAGSSKGCEVSSCDRCKTWAFGGADPTDPTSEFGVDEDVLNEVVKIGDFSKEYAVKCLKINKHNHVTTSYYLLLEKKARHAMELRKAGLPAPADTRSTSTILPGEKGSDRKKTDAELFEKFERITEKRAGKGDVEVSSDRKSPRIRSQEGERESPLPMANAGEVHPKADAPSEAPSSAPRTDLDVDALSSCTSPGQHKPRYYNTQRQGASGRTRRKVPAIPLGRVNVNDGFGNSPASVRGHIPRGAPPPQVARLPLRNNAITPRSYDTESPQRYMYAQTVIPPLSARSRARKPTYDVPTAVQSARVSKAPPYCPPSVVDRLYQRAAVAPSSGGVGKAGVNVVRAAADAVGLGPSVTHRTATPGFNSARSPVVAQKPQQQANGPLGAGPEGPCYGSAHVPHAPAEQWGDALKEPPIITVTTTKDPRFDLEITQLDEVQPVYIVRFRKTVGDHNQFREVTRRLIQMLKL</sequence>
<feature type="compositionally biased region" description="Basic and acidic residues" evidence="7">
    <location>
        <begin position="439"/>
        <end position="464"/>
    </location>
</feature>
<keyword evidence="4 10" id="KW-0418">Kinase</keyword>
<dbReference type="GO" id="GO:0005524">
    <property type="term" value="F:ATP binding"/>
    <property type="evidence" value="ECO:0007669"/>
    <property type="project" value="UniProtKB-UniRule"/>
</dbReference>
<dbReference type="SUPFAM" id="SSF56112">
    <property type="entry name" value="Protein kinase-like (PK-like)"/>
    <property type="match status" value="1"/>
</dbReference>
<evidence type="ECO:0000256" key="4">
    <source>
        <dbReference type="ARBA" id="ARBA00022777"/>
    </source>
</evidence>
<dbReference type="Pfam" id="PF02149">
    <property type="entry name" value="KA1"/>
    <property type="match status" value="1"/>
</dbReference>
<keyword evidence="3 6" id="KW-0547">Nucleotide-binding</keyword>
<keyword evidence="11" id="KW-1185">Reference proteome</keyword>
<dbReference type="InParanoid" id="C5LTG5"/>
<evidence type="ECO:0000259" key="9">
    <source>
        <dbReference type="PROSITE" id="PS50032"/>
    </source>
</evidence>
<dbReference type="CDD" id="cd14335">
    <property type="entry name" value="UBA_SnRK1_plant"/>
    <property type="match status" value="1"/>
</dbReference>
<dbReference type="InterPro" id="IPR001772">
    <property type="entry name" value="KA1_dom"/>
</dbReference>
<evidence type="ECO:0000313" key="11">
    <source>
        <dbReference type="Proteomes" id="UP000007800"/>
    </source>
</evidence>
<dbReference type="GO" id="GO:0035556">
    <property type="term" value="P:intracellular signal transduction"/>
    <property type="evidence" value="ECO:0007669"/>
    <property type="project" value="TreeGrafter"/>
</dbReference>
<dbReference type="GO" id="GO:0004674">
    <property type="term" value="F:protein serine/threonine kinase activity"/>
    <property type="evidence" value="ECO:0007669"/>
    <property type="project" value="UniProtKB-KW"/>
</dbReference>
<evidence type="ECO:0000256" key="6">
    <source>
        <dbReference type="PROSITE-ProRule" id="PRU10141"/>
    </source>
</evidence>
<feature type="region of interest" description="Disordered" evidence="7">
    <location>
        <begin position="439"/>
        <end position="560"/>
    </location>
</feature>
<dbReference type="FunFam" id="3.30.200.20:FF:000003">
    <property type="entry name" value="Non-specific serine/threonine protein kinase"/>
    <property type="match status" value="1"/>
</dbReference>
<feature type="domain" description="KA1" evidence="9">
    <location>
        <begin position="727"/>
        <end position="777"/>
    </location>
</feature>
<dbReference type="PROSITE" id="PS00107">
    <property type="entry name" value="PROTEIN_KINASE_ATP"/>
    <property type="match status" value="1"/>
</dbReference>
<dbReference type="RefSeq" id="XP_002767239.1">
    <property type="nucleotide sequence ID" value="XM_002767193.1"/>
</dbReference>
<keyword evidence="5 6" id="KW-0067">ATP-binding</keyword>
<dbReference type="EMBL" id="GG685296">
    <property type="protein sequence ID" value="EEQ99956.1"/>
    <property type="molecule type" value="Genomic_DNA"/>
</dbReference>
<evidence type="ECO:0000256" key="1">
    <source>
        <dbReference type="ARBA" id="ARBA00022527"/>
    </source>
</evidence>